<dbReference type="Pfam" id="PF00378">
    <property type="entry name" value="ECH_1"/>
    <property type="match status" value="1"/>
</dbReference>
<gene>
    <name evidence="2" type="ORF">WICANDRAFT_70060</name>
</gene>
<dbReference type="GeneID" id="30201437"/>
<sequence>MSFKESDFKKFNHFNVKSIGGEVGVVHVEINRPKVFNSMSEETWTQYGAIINKLNTLNDVNVIVLSGTGKHFCAGIDLKASANSFQQYSQKGGESKGLQHVSDFQNDIKSGVDGRIPIICVIHGVCYGLGLDLISATSIRFASKDSRLSIKEIDIGIMADIGSLERLPFLVNNISKLNQYALTAQEFNGQDAKDLGLVSDVFANKEEAFENAVRLAKTIATKYPPAVHGTKKNLDLVTINSESVIKGLDQVAHDNVKLMTDPGFAKFFIKSQQKRKSKM</sequence>
<dbReference type="CDD" id="cd06558">
    <property type="entry name" value="crotonase-like"/>
    <property type="match status" value="1"/>
</dbReference>
<proteinExistence type="inferred from homology"/>
<accession>A0A1E3NYB0</accession>
<organism evidence="2 3">
    <name type="scientific">Wickerhamomyces anomalus (strain ATCC 58044 / CBS 1984 / NCYC 433 / NRRL Y-366-8)</name>
    <name type="common">Yeast</name>
    <name type="synonym">Hansenula anomala</name>
    <dbReference type="NCBI Taxonomy" id="683960"/>
    <lineage>
        <taxon>Eukaryota</taxon>
        <taxon>Fungi</taxon>
        <taxon>Dikarya</taxon>
        <taxon>Ascomycota</taxon>
        <taxon>Saccharomycotina</taxon>
        <taxon>Saccharomycetes</taxon>
        <taxon>Phaffomycetales</taxon>
        <taxon>Wickerhamomycetaceae</taxon>
        <taxon>Wickerhamomyces</taxon>
    </lineage>
</organism>
<dbReference type="Gene3D" id="3.90.226.10">
    <property type="entry name" value="2-enoyl-CoA Hydratase, Chain A, domain 1"/>
    <property type="match status" value="1"/>
</dbReference>
<dbReference type="PANTHER" id="PTHR43149">
    <property type="entry name" value="ENOYL-COA HYDRATASE"/>
    <property type="match status" value="1"/>
</dbReference>
<dbReference type="GO" id="GO:0051750">
    <property type="term" value="F:delta(3,5)-delta(2,4)-dienoyl-CoA isomerase activity"/>
    <property type="evidence" value="ECO:0007669"/>
    <property type="project" value="TreeGrafter"/>
</dbReference>
<dbReference type="GO" id="GO:0005739">
    <property type="term" value="C:mitochondrion"/>
    <property type="evidence" value="ECO:0007669"/>
    <property type="project" value="TreeGrafter"/>
</dbReference>
<dbReference type="InterPro" id="IPR029045">
    <property type="entry name" value="ClpP/crotonase-like_dom_sf"/>
</dbReference>
<evidence type="ECO:0008006" key="4">
    <source>
        <dbReference type="Google" id="ProtNLM"/>
    </source>
</evidence>
<dbReference type="PANTHER" id="PTHR43149:SF1">
    <property type="entry name" value="DELTA(3,5)-DELTA(2,4)-DIENOYL-COA ISOMERASE, MITOCHONDRIAL"/>
    <property type="match status" value="1"/>
</dbReference>
<dbReference type="EMBL" id="KV454212">
    <property type="protein sequence ID" value="ODQ58093.1"/>
    <property type="molecule type" value="Genomic_DNA"/>
</dbReference>
<dbReference type="STRING" id="683960.A0A1E3NYB0"/>
<dbReference type="InterPro" id="IPR001753">
    <property type="entry name" value="Enoyl-CoA_hydra/iso"/>
</dbReference>
<comment type="similarity">
    <text evidence="1">Belongs to the enoyl-CoA hydratase/isomerase family.</text>
</comment>
<dbReference type="AlphaFoldDB" id="A0A1E3NYB0"/>
<keyword evidence="3" id="KW-1185">Reference proteome</keyword>
<dbReference type="SUPFAM" id="SSF52096">
    <property type="entry name" value="ClpP/crotonase"/>
    <property type="match status" value="1"/>
</dbReference>
<reference evidence="2 3" key="1">
    <citation type="journal article" date="2016" name="Proc. Natl. Acad. Sci. U.S.A.">
        <title>Comparative genomics of biotechnologically important yeasts.</title>
        <authorList>
            <person name="Riley R."/>
            <person name="Haridas S."/>
            <person name="Wolfe K.H."/>
            <person name="Lopes M.R."/>
            <person name="Hittinger C.T."/>
            <person name="Goeker M."/>
            <person name="Salamov A.A."/>
            <person name="Wisecaver J.H."/>
            <person name="Long T.M."/>
            <person name="Calvey C.H."/>
            <person name="Aerts A.L."/>
            <person name="Barry K.W."/>
            <person name="Choi C."/>
            <person name="Clum A."/>
            <person name="Coughlan A.Y."/>
            <person name="Deshpande S."/>
            <person name="Douglass A.P."/>
            <person name="Hanson S.J."/>
            <person name="Klenk H.-P."/>
            <person name="LaButti K.M."/>
            <person name="Lapidus A."/>
            <person name="Lindquist E.A."/>
            <person name="Lipzen A.M."/>
            <person name="Meier-Kolthoff J.P."/>
            <person name="Ohm R.A."/>
            <person name="Otillar R.P."/>
            <person name="Pangilinan J.L."/>
            <person name="Peng Y."/>
            <person name="Rokas A."/>
            <person name="Rosa C.A."/>
            <person name="Scheuner C."/>
            <person name="Sibirny A.A."/>
            <person name="Slot J.C."/>
            <person name="Stielow J.B."/>
            <person name="Sun H."/>
            <person name="Kurtzman C.P."/>
            <person name="Blackwell M."/>
            <person name="Grigoriev I.V."/>
            <person name="Jeffries T.W."/>
        </authorList>
    </citation>
    <scope>NUCLEOTIDE SEQUENCE [LARGE SCALE GENOMIC DNA]</scope>
    <source>
        <strain evidence="3">ATCC 58044 / CBS 1984 / NCYC 433 / NRRL Y-366-8</strain>
    </source>
</reference>
<dbReference type="OrthoDB" id="14970at2759"/>
<evidence type="ECO:0000313" key="2">
    <source>
        <dbReference type="EMBL" id="ODQ58093.1"/>
    </source>
</evidence>
<name>A0A1E3NYB0_WICAA</name>
<dbReference type="InterPro" id="IPR045002">
    <property type="entry name" value="Ech1-like"/>
</dbReference>
<evidence type="ECO:0000313" key="3">
    <source>
        <dbReference type="Proteomes" id="UP000094112"/>
    </source>
</evidence>
<protein>
    <recommendedName>
        <fullName evidence="4">Enoyl-CoA hydratase</fullName>
    </recommendedName>
</protein>
<evidence type="ECO:0000256" key="1">
    <source>
        <dbReference type="ARBA" id="ARBA00005254"/>
    </source>
</evidence>
<dbReference type="Proteomes" id="UP000094112">
    <property type="component" value="Unassembled WGS sequence"/>
</dbReference>
<dbReference type="RefSeq" id="XP_019037300.1">
    <property type="nucleotide sequence ID" value="XM_019184191.1"/>
</dbReference>